<evidence type="ECO:0000313" key="2">
    <source>
        <dbReference type="EMBL" id="AGX89118.1"/>
    </source>
</evidence>
<evidence type="ECO:0000313" key="3">
    <source>
        <dbReference type="Proteomes" id="UP000017119"/>
    </source>
</evidence>
<feature type="domain" description="DUF31" evidence="1">
    <location>
        <begin position="145"/>
        <end position="415"/>
    </location>
</feature>
<proteinExistence type="predicted"/>
<dbReference type="AlphaFoldDB" id="U5NFU4"/>
<dbReference type="PATRIC" id="fig|1403316.3.peg.342"/>
<keyword evidence="3" id="KW-1185">Reference proteome</keyword>
<dbReference type="KEGG" id="mpv:PRV_01885"/>
<evidence type="ECO:0000259" key="1">
    <source>
        <dbReference type="Pfam" id="PF01732"/>
    </source>
</evidence>
<dbReference type="NCBIfam" id="NF045841">
    <property type="entry name" value="Ig_SerProt_MIP"/>
    <property type="match status" value="1"/>
</dbReference>
<dbReference type="InterPro" id="IPR009003">
    <property type="entry name" value="Peptidase_S1_PA"/>
</dbReference>
<protein>
    <recommendedName>
        <fullName evidence="1">DUF31 domain-containing protein</fullName>
    </recommendedName>
</protein>
<dbReference type="Proteomes" id="UP000017119">
    <property type="component" value="Chromosome"/>
</dbReference>
<dbReference type="InterPro" id="IPR022382">
    <property type="entry name" value="Mycoplasma_peptidase_DUF31"/>
</dbReference>
<dbReference type="HOGENOM" id="CLU_026987_1_0_14"/>
<reference evidence="2 3" key="1">
    <citation type="journal article" date="2013" name="Genome Announc.">
        <title>Genome Sequence of Mycoplasma parvum (Formerly Eperythrozoon parvum), a Diminutive Hemoplasma of the Pig.</title>
        <authorList>
            <person name="do Nascimento N.C."/>
            <person name="Dos Santos A.P."/>
            <person name="Chu Y."/>
            <person name="Guimaraes A.M."/>
            <person name="Pagliaro A."/>
            <person name="Messick J.B."/>
        </authorList>
    </citation>
    <scope>NUCLEOTIDE SEQUENCE [LARGE SCALE GENOMIC DNA]</scope>
    <source>
        <strain evidence="2 3">Indiana</strain>
    </source>
</reference>
<accession>U5NFU4</accession>
<dbReference type="OrthoDB" id="393864at2"/>
<gene>
    <name evidence="2" type="ORF">PRV_01885</name>
</gene>
<dbReference type="STRING" id="1403316.PRV_01885"/>
<dbReference type="RefSeq" id="WP_022769869.1">
    <property type="nucleotide sequence ID" value="NC_022575.1"/>
</dbReference>
<dbReference type="Pfam" id="PF01732">
    <property type="entry name" value="Mycop_pep_DUF31"/>
    <property type="match status" value="1"/>
</dbReference>
<organism evidence="2 3">
    <name type="scientific">Mycoplasma parvum str. Indiana</name>
    <dbReference type="NCBI Taxonomy" id="1403316"/>
    <lineage>
        <taxon>Bacteria</taxon>
        <taxon>Bacillati</taxon>
        <taxon>Mycoplasmatota</taxon>
        <taxon>Mollicutes</taxon>
        <taxon>Mycoplasmataceae</taxon>
        <taxon>Mycoplasma</taxon>
    </lineage>
</organism>
<sequence length="484" mass="55173">MTKLISAVLAIGGVGGGGFLTKYLWNSNHFGRLRNEEIPQNQVMNVGEKMVSGGAVDNKLSSLNSDLSHRKQIREVPEVHPEIRQIFAKEIGELVQNREEIEKFNEVKKEFYRSHNFAVKNWDQEKSKQIEQKIRDYTVGLRHNCSIGTGWILDYEWPQDENKYPTKWFIATNAHVFERFDFSLGNNFDQKLSQICKGRRASNSSLQLAIWKEKEGEIGQKELKKVSVKETKLFWAARNHLGENSHKNNKDYFHDFIVLEVVFHDQYDAKDATDNFHGKYGKGERTPLNFFNKGITESENNFFDEKTYNTAYYVGGFPARGGEQMTFNHKVAEYRNSTAATLHQSTLNYDLQRLNEGKKSLRGLGDTSFKLKWDGGSSNQELTGFLYWINQTNIGAGGSGSLVVDENENLLGLYSFSWGGDLGGVQPIRSYSLDLSGGKKSPKFDLIRGAGNQTSSYKSQLDKFYANVKTFLREKQTQEFNSSI</sequence>
<name>U5NFU4_9MOLU</name>
<dbReference type="EMBL" id="CP006771">
    <property type="protein sequence ID" value="AGX89118.1"/>
    <property type="molecule type" value="Genomic_DNA"/>
</dbReference>
<dbReference type="SUPFAM" id="SSF50494">
    <property type="entry name" value="Trypsin-like serine proteases"/>
    <property type="match status" value="1"/>
</dbReference>